<sequence>MGCCCCCFSSRRSEPASTPTYYHGPRTSEERQPLSANHGSPSGISTGLLVDTNLDTSNPDTYTSPPLPLPYDVDFGHSHTPRRDNHGTKSIPVSEIEHSSSVAGLINANPSENSEMALKDADIKAVSVIELTPSYVFEDVLKKPVDPIVAVVEEEDCPICLEEYTEENPKLLTRCEHNFHLCCILEWMERSDTCPVCDQEVVIDEA</sequence>
<evidence type="ECO:0000256" key="3">
    <source>
        <dbReference type="ARBA" id="ARBA00022679"/>
    </source>
</evidence>
<accession>A0AAW1H3U5</accession>
<feature type="region of interest" description="Disordered" evidence="9">
    <location>
        <begin position="11"/>
        <end position="67"/>
    </location>
</feature>
<evidence type="ECO:0000259" key="10">
    <source>
        <dbReference type="PROSITE" id="PS50089"/>
    </source>
</evidence>
<dbReference type="SUPFAM" id="SSF57850">
    <property type="entry name" value="RING/U-box"/>
    <property type="match status" value="1"/>
</dbReference>
<evidence type="ECO:0000256" key="7">
    <source>
        <dbReference type="ARBA" id="ARBA00022833"/>
    </source>
</evidence>
<evidence type="ECO:0000313" key="12">
    <source>
        <dbReference type="Proteomes" id="UP001443914"/>
    </source>
</evidence>
<dbReference type="EC" id="2.3.2.27" evidence="2"/>
<feature type="compositionally biased region" description="Polar residues" evidence="9">
    <location>
        <begin position="53"/>
        <end position="64"/>
    </location>
</feature>
<dbReference type="GO" id="GO:0008270">
    <property type="term" value="F:zinc ion binding"/>
    <property type="evidence" value="ECO:0007669"/>
    <property type="project" value="UniProtKB-KW"/>
</dbReference>
<keyword evidence="5 8" id="KW-0863">Zinc-finger</keyword>
<organism evidence="11 12">
    <name type="scientific">Saponaria officinalis</name>
    <name type="common">Common soapwort</name>
    <name type="synonym">Lychnis saponaria</name>
    <dbReference type="NCBI Taxonomy" id="3572"/>
    <lineage>
        <taxon>Eukaryota</taxon>
        <taxon>Viridiplantae</taxon>
        <taxon>Streptophyta</taxon>
        <taxon>Embryophyta</taxon>
        <taxon>Tracheophyta</taxon>
        <taxon>Spermatophyta</taxon>
        <taxon>Magnoliopsida</taxon>
        <taxon>eudicotyledons</taxon>
        <taxon>Gunneridae</taxon>
        <taxon>Pentapetalae</taxon>
        <taxon>Caryophyllales</taxon>
        <taxon>Caryophyllaceae</taxon>
        <taxon>Caryophylleae</taxon>
        <taxon>Saponaria</taxon>
    </lineage>
</organism>
<dbReference type="CDD" id="cd23116">
    <property type="entry name" value="RING-H2_AIRP1-like"/>
    <property type="match status" value="1"/>
</dbReference>
<comment type="catalytic activity">
    <reaction evidence="1">
        <text>S-ubiquitinyl-[E2 ubiquitin-conjugating enzyme]-L-cysteine + [acceptor protein]-L-lysine = [E2 ubiquitin-conjugating enzyme]-L-cysteine + N(6)-ubiquitinyl-[acceptor protein]-L-lysine.</text>
        <dbReference type="EC" id="2.3.2.27"/>
    </reaction>
</comment>
<dbReference type="AlphaFoldDB" id="A0AAW1H3U5"/>
<reference evidence="11" key="1">
    <citation type="submission" date="2024-03" db="EMBL/GenBank/DDBJ databases">
        <title>WGS assembly of Saponaria officinalis var. Norfolk2.</title>
        <authorList>
            <person name="Jenkins J."/>
            <person name="Shu S."/>
            <person name="Grimwood J."/>
            <person name="Barry K."/>
            <person name="Goodstein D."/>
            <person name="Schmutz J."/>
            <person name="Leebens-Mack J."/>
            <person name="Osbourn A."/>
        </authorList>
    </citation>
    <scope>NUCLEOTIDE SEQUENCE [LARGE SCALE GENOMIC DNA]</scope>
    <source>
        <strain evidence="11">JIC</strain>
    </source>
</reference>
<evidence type="ECO:0000256" key="9">
    <source>
        <dbReference type="SAM" id="MobiDB-lite"/>
    </source>
</evidence>
<comment type="caution">
    <text evidence="11">The sequence shown here is derived from an EMBL/GenBank/DDBJ whole genome shotgun (WGS) entry which is preliminary data.</text>
</comment>
<dbReference type="PROSITE" id="PS50089">
    <property type="entry name" value="ZF_RING_2"/>
    <property type="match status" value="1"/>
</dbReference>
<evidence type="ECO:0000256" key="5">
    <source>
        <dbReference type="ARBA" id="ARBA00022771"/>
    </source>
</evidence>
<keyword evidence="12" id="KW-1185">Reference proteome</keyword>
<keyword evidence="4" id="KW-0479">Metal-binding</keyword>
<evidence type="ECO:0000256" key="8">
    <source>
        <dbReference type="PROSITE-ProRule" id="PRU00175"/>
    </source>
</evidence>
<dbReference type="Pfam" id="PF13639">
    <property type="entry name" value="zf-RING_2"/>
    <property type="match status" value="1"/>
</dbReference>
<keyword evidence="6" id="KW-0833">Ubl conjugation pathway</keyword>
<protein>
    <recommendedName>
        <fullName evidence="2">RING-type E3 ubiquitin transferase</fullName>
        <ecNumber evidence="2">2.3.2.27</ecNumber>
    </recommendedName>
</protein>
<evidence type="ECO:0000256" key="1">
    <source>
        <dbReference type="ARBA" id="ARBA00000900"/>
    </source>
</evidence>
<dbReference type="Gene3D" id="3.30.40.10">
    <property type="entry name" value="Zinc/RING finger domain, C3HC4 (zinc finger)"/>
    <property type="match status" value="1"/>
</dbReference>
<dbReference type="EMBL" id="JBDFQZ010000013">
    <property type="protein sequence ID" value="KAK9668105.1"/>
    <property type="molecule type" value="Genomic_DNA"/>
</dbReference>
<dbReference type="PANTHER" id="PTHR46463">
    <property type="entry name" value="ZINC FINGER, RING/FYVE/PHD-TYPE"/>
    <property type="match status" value="1"/>
</dbReference>
<keyword evidence="3" id="KW-0808">Transferase</keyword>
<keyword evidence="7" id="KW-0862">Zinc</keyword>
<feature type="compositionally biased region" description="Polar residues" evidence="9">
    <location>
        <begin position="34"/>
        <end position="45"/>
    </location>
</feature>
<evidence type="ECO:0000256" key="6">
    <source>
        <dbReference type="ARBA" id="ARBA00022786"/>
    </source>
</evidence>
<dbReference type="SMART" id="SM00184">
    <property type="entry name" value="RING"/>
    <property type="match status" value="1"/>
</dbReference>
<dbReference type="InterPro" id="IPR013083">
    <property type="entry name" value="Znf_RING/FYVE/PHD"/>
</dbReference>
<evidence type="ECO:0000313" key="11">
    <source>
        <dbReference type="EMBL" id="KAK9668105.1"/>
    </source>
</evidence>
<dbReference type="GO" id="GO:0061630">
    <property type="term" value="F:ubiquitin protein ligase activity"/>
    <property type="evidence" value="ECO:0007669"/>
    <property type="project" value="UniProtKB-EC"/>
</dbReference>
<name>A0AAW1H3U5_SAPOF</name>
<feature type="domain" description="RING-type" evidence="10">
    <location>
        <begin position="157"/>
        <end position="198"/>
    </location>
</feature>
<dbReference type="InterPro" id="IPR001841">
    <property type="entry name" value="Znf_RING"/>
</dbReference>
<gene>
    <name evidence="11" type="ORF">RND81_13G035800</name>
</gene>
<proteinExistence type="predicted"/>
<evidence type="ECO:0000256" key="2">
    <source>
        <dbReference type="ARBA" id="ARBA00012483"/>
    </source>
</evidence>
<dbReference type="PANTHER" id="PTHR46463:SF44">
    <property type="entry name" value="RING_U-BOX SUPERFAMILY PROTEIN"/>
    <property type="match status" value="1"/>
</dbReference>
<evidence type="ECO:0000256" key="4">
    <source>
        <dbReference type="ARBA" id="ARBA00022723"/>
    </source>
</evidence>
<dbReference type="Proteomes" id="UP001443914">
    <property type="component" value="Unassembled WGS sequence"/>
</dbReference>
<dbReference type="GO" id="GO:0005829">
    <property type="term" value="C:cytosol"/>
    <property type="evidence" value="ECO:0007669"/>
    <property type="project" value="TreeGrafter"/>
</dbReference>